<gene>
    <name evidence="8" type="ORF">JX265_004266</name>
</gene>
<evidence type="ECO:0000256" key="3">
    <source>
        <dbReference type="ARBA" id="ARBA00023125"/>
    </source>
</evidence>
<name>A0A9P9WQK0_9PEZI</name>
<proteinExistence type="predicted"/>
<sequence>MPPKEKPMNPPNQTAHVELANQDSLEARLARIESKLDSLGASNALSLASLLDKPSSADDSSPPLLSSSGTVSEGLTPETLDNSDPFNIFPLNEVLPVIDAYFANFNSVLPLFHQPSFMTLLQEFYSNSTQKSRVAWGIINCVLAMGFRLTSRDADPVQHDFSERRSQECVANAQKALDDFIVRDEDTLGVQGMLALVLLYHASPHHRPASVLISTAVRLAHRLQLHTRSSHAHFTPDQAKQRDNIFWICYTLDKEISVKAKIPSVQLDIDVDIDLPGSSPLDNDGVLRSVDGLSNFNYFRSRVRLAYLQGKIYDSLYSFRSKKLSPDERKQRVVQLDKMLDEWRQTIPTPLQFEHMAQTLDKHAIVHMTTLQHHYLLCLVCIHGIYSVDSEWVKAIGEFGRRTLEKMDNNTEICMKHMQPPLPSAWARLNIWALFSGVIILLANCQYYPRNDFVLQDQKLAKDGIKIITLTFKVRQDYDKLEQCLCVLRGLEAVAEKTIDWYQSHPDEIPYPPYSADNTYQPMVTSDPDNSSLISNYAATTQISDILPSWPDDQNIDSFDLGLVALDPFNEGAGTSPFQF</sequence>
<keyword evidence="4" id="KW-0804">Transcription</keyword>
<evidence type="ECO:0000256" key="2">
    <source>
        <dbReference type="ARBA" id="ARBA00023015"/>
    </source>
</evidence>
<evidence type="ECO:0000313" key="9">
    <source>
        <dbReference type="Proteomes" id="UP000829685"/>
    </source>
</evidence>
<accession>A0A9P9WQK0</accession>
<organism evidence="8 9">
    <name type="scientific">Neoarthrinium moseri</name>
    <dbReference type="NCBI Taxonomy" id="1658444"/>
    <lineage>
        <taxon>Eukaryota</taxon>
        <taxon>Fungi</taxon>
        <taxon>Dikarya</taxon>
        <taxon>Ascomycota</taxon>
        <taxon>Pezizomycotina</taxon>
        <taxon>Sordariomycetes</taxon>
        <taxon>Xylariomycetidae</taxon>
        <taxon>Amphisphaeriales</taxon>
        <taxon>Apiosporaceae</taxon>
        <taxon>Neoarthrinium</taxon>
    </lineage>
</organism>
<evidence type="ECO:0000256" key="5">
    <source>
        <dbReference type="ARBA" id="ARBA00023242"/>
    </source>
</evidence>
<keyword evidence="5" id="KW-0539">Nucleus</keyword>
<dbReference type="GO" id="GO:0008270">
    <property type="term" value="F:zinc ion binding"/>
    <property type="evidence" value="ECO:0007669"/>
    <property type="project" value="InterPro"/>
</dbReference>
<feature type="region of interest" description="Disordered" evidence="6">
    <location>
        <begin position="55"/>
        <end position="79"/>
    </location>
</feature>
<evidence type="ECO:0000256" key="4">
    <source>
        <dbReference type="ARBA" id="ARBA00023163"/>
    </source>
</evidence>
<dbReference type="Pfam" id="PF04082">
    <property type="entry name" value="Fungal_trans"/>
    <property type="match status" value="1"/>
</dbReference>
<dbReference type="InterPro" id="IPR050987">
    <property type="entry name" value="AtrR-like"/>
</dbReference>
<dbReference type="GO" id="GO:0003700">
    <property type="term" value="F:DNA-binding transcription factor activity"/>
    <property type="evidence" value="ECO:0007669"/>
    <property type="project" value="InterPro"/>
</dbReference>
<dbReference type="GO" id="GO:0005634">
    <property type="term" value="C:nucleus"/>
    <property type="evidence" value="ECO:0007669"/>
    <property type="project" value="UniProtKB-SubCell"/>
</dbReference>
<dbReference type="AlphaFoldDB" id="A0A9P9WQK0"/>
<keyword evidence="9" id="KW-1185">Reference proteome</keyword>
<keyword evidence="2" id="KW-0805">Transcription regulation</keyword>
<comment type="caution">
    <text evidence="8">The sequence shown here is derived from an EMBL/GenBank/DDBJ whole genome shotgun (WGS) entry which is preliminary data.</text>
</comment>
<evidence type="ECO:0000256" key="6">
    <source>
        <dbReference type="SAM" id="MobiDB-lite"/>
    </source>
</evidence>
<dbReference type="EMBL" id="JAFIMR010000008">
    <property type="protein sequence ID" value="KAI1875208.1"/>
    <property type="molecule type" value="Genomic_DNA"/>
</dbReference>
<evidence type="ECO:0000256" key="1">
    <source>
        <dbReference type="ARBA" id="ARBA00004123"/>
    </source>
</evidence>
<protein>
    <recommendedName>
        <fullName evidence="7">Xylanolytic transcriptional activator regulatory domain-containing protein</fullName>
    </recommendedName>
</protein>
<comment type="subcellular location">
    <subcellularLocation>
        <location evidence="1">Nucleus</location>
    </subcellularLocation>
</comment>
<feature type="compositionally biased region" description="Low complexity" evidence="6">
    <location>
        <begin position="55"/>
        <end position="68"/>
    </location>
</feature>
<dbReference type="CDD" id="cd12148">
    <property type="entry name" value="fungal_TF_MHR"/>
    <property type="match status" value="1"/>
</dbReference>
<dbReference type="PANTHER" id="PTHR46910:SF37">
    <property type="entry name" value="ZN(II)2CYS6 TRANSCRIPTION FACTOR (EUROFUNG)"/>
    <property type="match status" value="1"/>
</dbReference>
<dbReference type="SMART" id="SM00906">
    <property type="entry name" value="Fungal_trans"/>
    <property type="match status" value="1"/>
</dbReference>
<reference evidence="8" key="1">
    <citation type="submission" date="2021-03" db="EMBL/GenBank/DDBJ databases">
        <title>Revisited historic fungal species revealed as producer of novel bioactive compounds through whole genome sequencing and comparative genomics.</title>
        <authorList>
            <person name="Vignolle G.A."/>
            <person name="Hochenegger N."/>
            <person name="Mach R.L."/>
            <person name="Mach-Aigner A.R."/>
            <person name="Javad Rahimi M."/>
            <person name="Salim K.A."/>
            <person name="Chan C.M."/>
            <person name="Lim L.B.L."/>
            <person name="Cai F."/>
            <person name="Druzhinina I.S."/>
            <person name="U'Ren J.M."/>
            <person name="Derntl C."/>
        </authorList>
    </citation>
    <scope>NUCLEOTIDE SEQUENCE</scope>
    <source>
        <strain evidence="8">TUCIM 5799</strain>
    </source>
</reference>
<keyword evidence="3" id="KW-0238">DNA-binding</keyword>
<dbReference type="GO" id="GO:0003677">
    <property type="term" value="F:DNA binding"/>
    <property type="evidence" value="ECO:0007669"/>
    <property type="project" value="UniProtKB-KW"/>
</dbReference>
<feature type="domain" description="Xylanolytic transcriptional activator regulatory" evidence="7">
    <location>
        <begin position="209"/>
        <end position="282"/>
    </location>
</feature>
<dbReference type="PANTHER" id="PTHR46910">
    <property type="entry name" value="TRANSCRIPTION FACTOR PDR1"/>
    <property type="match status" value="1"/>
</dbReference>
<dbReference type="GO" id="GO:0006351">
    <property type="term" value="P:DNA-templated transcription"/>
    <property type="evidence" value="ECO:0007669"/>
    <property type="project" value="InterPro"/>
</dbReference>
<evidence type="ECO:0000259" key="7">
    <source>
        <dbReference type="SMART" id="SM00906"/>
    </source>
</evidence>
<dbReference type="Proteomes" id="UP000829685">
    <property type="component" value="Unassembled WGS sequence"/>
</dbReference>
<evidence type="ECO:0000313" key="8">
    <source>
        <dbReference type="EMBL" id="KAI1875208.1"/>
    </source>
</evidence>
<dbReference type="InterPro" id="IPR007219">
    <property type="entry name" value="XnlR_reg_dom"/>
</dbReference>
<feature type="compositionally biased region" description="Polar residues" evidence="6">
    <location>
        <begin position="69"/>
        <end position="79"/>
    </location>
</feature>